<dbReference type="Gene3D" id="1.20.58.1480">
    <property type="match status" value="1"/>
</dbReference>
<gene>
    <name evidence="2" type="ORF">METZ01_LOCUS194791</name>
</gene>
<reference evidence="2" key="1">
    <citation type="submission" date="2018-05" db="EMBL/GenBank/DDBJ databases">
        <authorList>
            <person name="Lanie J.A."/>
            <person name="Ng W.-L."/>
            <person name="Kazmierczak K.M."/>
            <person name="Andrzejewski T.M."/>
            <person name="Davidsen T.M."/>
            <person name="Wayne K.J."/>
            <person name="Tettelin H."/>
            <person name="Glass J.I."/>
            <person name="Rusch D."/>
            <person name="Podicherti R."/>
            <person name="Tsui H.-C.T."/>
            <person name="Winkler M.E."/>
        </authorList>
    </citation>
    <scope>NUCLEOTIDE SEQUENCE</scope>
</reference>
<sequence>MTIEIRKLPLFPLHTVLFPGSTIPLNIFEDRYKEMINDCREADSMFGVVLIKEGEEVGGPSIPHRVGTVAKITNLREVSGGRIYISALGTERFQITEIKQDTPYLVAAVEVGEPDENPYIPESEMSLIKEAASTHVKHLLSIRGGWVAHARTPSNPVELSYFIAQLLQIDLAKKQDILGNTSCRERLTTCKNHLERANTNLSVQTGLEVKLRFSRH</sequence>
<dbReference type="PROSITE" id="PS51787">
    <property type="entry name" value="LON_N"/>
    <property type="match status" value="1"/>
</dbReference>
<dbReference type="SMART" id="SM00464">
    <property type="entry name" value="LON"/>
    <property type="match status" value="1"/>
</dbReference>
<organism evidence="2">
    <name type="scientific">marine metagenome</name>
    <dbReference type="NCBI Taxonomy" id="408172"/>
    <lineage>
        <taxon>unclassified sequences</taxon>
        <taxon>metagenomes</taxon>
        <taxon>ecological metagenomes</taxon>
    </lineage>
</organism>
<dbReference type="EMBL" id="UINC01041113">
    <property type="protein sequence ID" value="SVB41937.1"/>
    <property type="molecule type" value="Genomic_DNA"/>
</dbReference>
<dbReference type="AlphaFoldDB" id="A0A382DWJ3"/>
<dbReference type="Pfam" id="PF02190">
    <property type="entry name" value="LON_substr_bdg"/>
    <property type="match status" value="1"/>
</dbReference>
<dbReference type="InterPro" id="IPR003111">
    <property type="entry name" value="Lon_prtase_N"/>
</dbReference>
<proteinExistence type="predicted"/>
<dbReference type="PANTHER" id="PTHR46732">
    <property type="entry name" value="ATP-DEPENDENT PROTEASE LA (LON) DOMAIN PROTEIN"/>
    <property type="match status" value="1"/>
</dbReference>
<accession>A0A382DWJ3</accession>
<evidence type="ECO:0000313" key="2">
    <source>
        <dbReference type="EMBL" id="SVB41937.1"/>
    </source>
</evidence>
<name>A0A382DWJ3_9ZZZZ</name>
<evidence type="ECO:0000259" key="1">
    <source>
        <dbReference type="PROSITE" id="PS51787"/>
    </source>
</evidence>
<dbReference type="SUPFAM" id="SSF88697">
    <property type="entry name" value="PUA domain-like"/>
    <property type="match status" value="1"/>
</dbReference>
<dbReference type="InterPro" id="IPR015947">
    <property type="entry name" value="PUA-like_sf"/>
</dbReference>
<feature type="domain" description="Lon N-terminal" evidence="1">
    <location>
        <begin position="5"/>
        <end position="198"/>
    </location>
</feature>
<dbReference type="Gene3D" id="2.30.130.40">
    <property type="entry name" value="LON domain-like"/>
    <property type="match status" value="1"/>
</dbReference>
<protein>
    <recommendedName>
        <fullName evidence="1">Lon N-terminal domain-containing protein</fullName>
    </recommendedName>
</protein>
<dbReference type="InterPro" id="IPR046336">
    <property type="entry name" value="Lon_prtase_N_sf"/>
</dbReference>
<dbReference type="PANTHER" id="PTHR46732:SF8">
    <property type="entry name" value="ATP-DEPENDENT PROTEASE LA (LON) DOMAIN PROTEIN"/>
    <property type="match status" value="1"/>
</dbReference>